<comment type="caution">
    <text evidence="2">The sequence shown here is derived from an EMBL/GenBank/DDBJ whole genome shotgun (WGS) entry which is preliminary data.</text>
</comment>
<feature type="compositionally biased region" description="Polar residues" evidence="1">
    <location>
        <begin position="13"/>
        <end position="29"/>
    </location>
</feature>
<gene>
    <name evidence="2" type="ORF">Pfra01_001858800</name>
</gene>
<organism evidence="2 3">
    <name type="scientific">Phytophthora fragariaefolia</name>
    <dbReference type="NCBI Taxonomy" id="1490495"/>
    <lineage>
        <taxon>Eukaryota</taxon>
        <taxon>Sar</taxon>
        <taxon>Stramenopiles</taxon>
        <taxon>Oomycota</taxon>
        <taxon>Peronosporomycetes</taxon>
        <taxon>Peronosporales</taxon>
        <taxon>Peronosporaceae</taxon>
        <taxon>Phytophthora</taxon>
    </lineage>
</organism>
<dbReference type="Proteomes" id="UP001165121">
    <property type="component" value="Unassembled WGS sequence"/>
</dbReference>
<sequence>MDQVNAWKAAETVSPSTRTTGITSGENNSSPNGVLARDIDAFCNFIRKDGVPLDNLGLFKKYQKKSMLSAAMMEKAVRDIPPGYYIVCAAQDLVELCFTLVLRGPDGLVMVYNDYKEGKGPPCYLEPLSHLQLLTKVYALHRVAFPPLKRSNKSKKKKCRKKSRVTRN</sequence>
<dbReference type="EMBL" id="BSXT01002305">
    <property type="protein sequence ID" value="GMF48281.1"/>
    <property type="molecule type" value="Genomic_DNA"/>
</dbReference>
<keyword evidence="3" id="KW-1185">Reference proteome</keyword>
<dbReference type="OrthoDB" id="114543at2759"/>
<evidence type="ECO:0000256" key="1">
    <source>
        <dbReference type="SAM" id="MobiDB-lite"/>
    </source>
</evidence>
<proteinExistence type="predicted"/>
<evidence type="ECO:0000313" key="2">
    <source>
        <dbReference type="EMBL" id="GMF48281.1"/>
    </source>
</evidence>
<dbReference type="AlphaFoldDB" id="A0A9W6XZ42"/>
<protein>
    <submittedName>
        <fullName evidence="2">Unnamed protein product</fullName>
    </submittedName>
</protein>
<evidence type="ECO:0000313" key="3">
    <source>
        <dbReference type="Proteomes" id="UP001165121"/>
    </source>
</evidence>
<reference evidence="2" key="1">
    <citation type="submission" date="2023-04" db="EMBL/GenBank/DDBJ databases">
        <title>Phytophthora fragariaefolia NBRC 109709.</title>
        <authorList>
            <person name="Ichikawa N."/>
            <person name="Sato H."/>
            <person name="Tonouchi N."/>
        </authorList>
    </citation>
    <scope>NUCLEOTIDE SEQUENCE</scope>
    <source>
        <strain evidence="2">NBRC 109709</strain>
    </source>
</reference>
<feature type="region of interest" description="Disordered" evidence="1">
    <location>
        <begin position="1"/>
        <end position="29"/>
    </location>
</feature>
<accession>A0A9W6XZ42</accession>
<name>A0A9W6XZ42_9STRA</name>